<dbReference type="Pfam" id="PF07727">
    <property type="entry name" value="RVT_2"/>
    <property type="match status" value="2"/>
</dbReference>
<dbReference type="Pfam" id="PF22936">
    <property type="entry name" value="Pol_BBD"/>
    <property type="match status" value="1"/>
</dbReference>
<organism evidence="4">
    <name type="scientific">Tanacetum cinerariifolium</name>
    <name type="common">Dalmatian daisy</name>
    <name type="synonym">Chrysanthemum cinerariifolium</name>
    <dbReference type="NCBI Taxonomy" id="118510"/>
    <lineage>
        <taxon>Eukaryota</taxon>
        <taxon>Viridiplantae</taxon>
        <taxon>Streptophyta</taxon>
        <taxon>Embryophyta</taxon>
        <taxon>Tracheophyta</taxon>
        <taxon>Spermatophyta</taxon>
        <taxon>Magnoliopsida</taxon>
        <taxon>eudicotyledons</taxon>
        <taxon>Gunneridae</taxon>
        <taxon>Pentapetalae</taxon>
        <taxon>asterids</taxon>
        <taxon>campanulids</taxon>
        <taxon>Asterales</taxon>
        <taxon>Asteraceae</taxon>
        <taxon>Asteroideae</taxon>
        <taxon>Anthemideae</taxon>
        <taxon>Anthemidinae</taxon>
        <taxon>Tanacetum</taxon>
    </lineage>
</organism>
<comment type="caution">
    <text evidence="4">The sequence shown here is derived from an EMBL/GenBank/DDBJ whole genome shotgun (WGS) entry which is preliminary data.</text>
</comment>
<sequence length="1009" mass="116377">MFRVDKTEVKGTMQREQVLMENGVVLDEEQLLFISYGQDNAVDEHVDELPVQDLALNVDNVFQVDECDTFDSNVDEAPTTQTMFMENISSADPVYDEVGPSYDSNILSEVHDHDNYQDAICEHYKVHEMHDDVQANCVVVSEAEYTGDSNMILYDQYVKDNTEPVVQNNVSFVSNDAYMMIINEMHEQPAQCVFVKAHTKVVDASLTDELATYKEQVELYERWSKFELTKREQKIEEKLRIVITDRNIKEENLRKELHSVKMQLNSTFNHTKSMRITPTGLTEGERGFEQTKECYLTEVIPFFKTLKEHFEGIQKALTKEIKEIKEIFEELEPEVDQNAVNMKCDEIERKNLLIENDNLIADCLSKEVFYIATNSKLIVSRFTEMHDAHTVVPARCLELEARLKHQHLKASFGNNKSLSARDALDFENKREVHLDYLKHLKESVTTLREIVEETRVERPLYRSLASACLYTKHSQELLEYMVVQIVLWYFDSGCSKHMTGNRSLLKNFVKKFIGTVRFRNDHFSDIMGYGDYVIGDSVIFRVPIILAATHSFTTIDQDAPSPSHSLSSSKLQPHISHQGVTARSTIIEDNLSAHTDNDPFINVFALEPSSKASSSEHAMTEDCWFQAMQDEIQKFNQVWELVPRLDCVMIIALKWIFKVKLDEYGDVLKNKARLVAKGYRQEEGINFKESFVPVVRIEAIRIFIEEVYVSQPEGFVDPDHPTYVYRLKKALYGLKQALRAWYQASPTKKHLEALKRVFRYIRGTIIWGLSSKSGSAQFLREKLVSWSSKKQKSTAISTTEAEYIAMSGSCAQILWMRSQLSDFYFAFNKIPMYCNNCSTITLCCNNVQQSRSKHIDIYYHVIREQVDKGMVELYFVTTDYQLVDIFTKALPREWFEFLLPRLDNMANENVPAPAPTRFDDQILSFVAWPPAPQSLAWKAFDIREAPSSSSKQQSAPYSKQPVKDVPIPYDVNISDSKDTDTAHLPKIKTRPNWLKPLPEEDRPETPEPD</sequence>
<feature type="domain" description="Retrovirus-related Pol polyprotein from transposon TNT 1-94-like beta-barrel" evidence="3">
    <location>
        <begin position="488"/>
        <end position="533"/>
    </location>
</feature>
<dbReference type="InterPro" id="IPR054722">
    <property type="entry name" value="PolX-like_BBD"/>
</dbReference>
<dbReference type="PANTHER" id="PTHR11439">
    <property type="entry name" value="GAG-POL-RELATED RETROTRANSPOSON"/>
    <property type="match status" value="1"/>
</dbReference>
<proteinExistence type="predicted"/>
<dbReference type="CDD" id="cd09272">
    <property type="entry name" value="RNase_HI_RT_Ty1"/>
    <property type="match status" value="1"/>
</dbReference>
<feature type="compositionally biased region" description="Basic and acidic residues" evidence="1">
    <location>
        <begin position="997"/>
        <end position="1009"/>
    </location>
</feature>
<gene>
    <name evidence="4" type="ORF">Tci_019936</name>
</gene>
<accession>A0A6L2KEM5</accession>
<evidence type="ECO:0000259" key="2">
    <source>
        <dbReference type="Pfam" id="PF07727"/>
    </source>
</evidence>
<evidence type="ECO:0000259" key="3">
    <source>
        <dbReference type="Pfam" id="PF22936"/>
    </source>
</evidence>
<feature type="compositionally biased region" description="Low complexity" evidence="1">
    <location>
        <begin position="947"/>
        <end position="960"/>
    </location>
</feature>
<dbReference type="InterPro" id="IPR013103">
    <property type="entry name" value="RVT_2"/>
</dbReference>
<dbReference type="AlphaFoldDB" id="A0A6L2KEM5"/>
<dbReference type="EMBL" id="BKCJ010002350">
    <property type="protein sequence ID" value="GEU47958.1"/>
    <property type="molecule type" value="Genomic_DNA"/>
</dbReference>
<protein>
    <submittedName>
        <fullName evidence="4">Ribonuclease H-like domain-containing protein</fullName>
    </submittedName>
</protein>
<evidence type="ECO:0000313" key="4">
    <source>
        <dbReference type="EMBL" id="GEU47958.1"/>
    </source>
</evidence>
<feature type="domain" description="Reverse transcriptase Ty1/copia-type" evidence="2">
    <location>
        <begin position="704"/>
        <end position="744"/>
    </location>
</feature>
<feature type="region of interest" description="Disordered" evidence="1">
    <location>
        <begin position="947"/>
        <end position="1009"/>
    </location>
</feature>
<feature type="domain" description="Reverse transcriptase Ty1/copia-type" evidence="2">
    <location>
        <begin position="636"/>
        <end position="703"/>
    </location>
</feature>
<dbReference type="PANTHER" id="PTHR11439:SF495">
    <property type="entry name" value="REVERSE TRANSCRIPTASE, RNA-DEPENDENT DNA POLYMERASE-RELATED"/>
    <property type="match status" value="1"/>
</dbReference>
<name>A0A6L2KEM5_TANCI</name>
<reference evidence="4" key="1">
    <citation type="journal article" date="2019" name="Sci. Rep.">
        <title>Draft genome of Tanacetum cinerariifolium, the natural source of mosquito coil.</title>
        <authorList>
            <person name="Yamashiro T."/>
            <person name="Shiraishi A."/>
            <person name="Satake H."/>
            <person name="Nakayama K."/>
        </authorList>
    </citation>
    <scope>NUCLEOTIDE SEQUENCE</scope>
</reference>
<evidence type="ECO:0000256" key="1">
    <source>
        <dbReference type="SAM" id="MobiDB-lite"/>
    </source>
</evidence>